<dbReference type="Pfam" id="PF02936">
    <property type="entry name" value="COX4"/>
    <property type="match status" value="1"/>
</dbReference>
<dbReference type="AlphaFoldDB" id="A5E6E4"/>
<evidence type="ECO:0000313" key="5">
    <source>
        <dbReference type="Proteomes" id="UP000001996"/>
    </source>
</evidence>
<evidence type="ECO:0000256" key="1">
    <source>
        <dbReference type="ARBA" id="ARBA00004173"/>
    </source>
</evidence>
<name>A5E6E4_LODEL</name>
<keyword evidence="5" id="KW-1185">Reference proteome</keyword>
<dbReference type="InParanoid" id="A5E6E4"/>
<dbReference type="eggNOG" id="ENOG502S9BA">
    <property type="taxonomic scope" value="Eukaryota"/>
</dbReference>
<proteinExistence type="predicted"/>
<dbReference type="GeneID" id="5230837"/>
<protein>
    <recommendedName>
        <fullName evidence="6">Genetic interactor of prohibitin 7, mitochondrial</fullName>
    </recommendedName>
</protein>
<evidence type="ECO:0000256" key="3">
    <source>
        <dbReference type="SAM" id="MobiDB-lite"/>
    </source>
</evidence>
<evidence type="ECO:0000256" key="2">
    <source>
        <dbReference type="ARBA" id="ARBA00023128"/>
    </source>
</evidence>
<sequence>MSLIFRRLKSTTKKSNISFNMGLFGDSGDSSSSSSSSSSASSLTSPDGEPVMTIEDLETHQQFGTLDLIKQAQIVSQLETKFQKSWHKLTLNEKQLAYYIGYGNWGVREKFSNWNQSSAPLDLPFIPNSKLQNTTKKLLEIELSKTPVREEQFKVKSLDAGTKIVVFMIILIVMFALHRDKYIGEQGKPEEIVIYDRYQLEREEQEKKQKEEEKEREMERNRLVEEKRVAEEKEKSRKKWYYLYLR</sequence>
<dbReference type="InterPro" id="IPR004203">
    <property type="entry name" value="Cyt_c_oxidase_su4_fam"/>
</dbReference>
<dbReference type="GO" id="GO:0045277">
    <property type="term" value="C:respiratory chain complex IV"/>
    <property type="evidence" value="ECO:0007669"/>
    <property type="project" value="InterPro"/>
</dbReference>
<comment type="subcellular location">
    <subcellularLocation>
        <location evidence="1">Mitochondrion</location>
    </subcellularLocation>
</comment>
<feature type="compositionally biased region" description="Basic and acidic residues" evidence="3">
    <location>
        <begin position="204"/>
        <end position="235"/>
    </location>
</feature>
<feature type="compositionally biased region" description="Low complexity" evidence="3">
    <location>
        <begin position="29"/>
        <end position="42"/>
    </location>
</feature>
<evidence type="ECO:0000313" key="4">
    <source>
        <dbReference type="EMBL" id="EDK47002.1"/>
    </source>
</evidence>
<dbReference type="EMBL" id="CH981531">
    <property type="protein sequence ID" value="EDK47002.1"/>
    <property type="molecule type" value="Genomic_DNA"/>
</dbReference>
<dbReference type="InterPro" id="IPR036639">
    <property type="entry name" value="Cyt_c_oxidase_su4_sf"/>
</dbReference>
<feature type="region of interest" description="Disordered" evidence="3">
    <location>
        <begin position="29"/>
        <end position="50"/>
    </location>
</feature>
<accession>A5E6E4</accession>
<dbReference type="GO" id="GO:0006123">
    <property type="term" value="P:mitochondrial electron transport, cytochrome c to oxygen"/>
    <property type="evidence" value="ECO:0007669"/>
    <property type="project" value="InterPro"/>
</dbReference>
<dbReference type="SUPFAM" id="SSF81406">
    <property type="entry name" value="Mitochondrial cytochrome c oxidase subunit IV"/>
    <property type="match status" value="1"/>
</dbReference>
<dbReference type="GO" id="GO:0005739">
    <property type="term" value="C:mitochondrion"/>
    <property type="evidence" value="ECO:0007669"/>
    <property type="project" value="UniProtKB-SubCell"/>
</dbReference>
<organism evidence="4 5">
    <name type="scientific">Lodderomyces elongisporus (strain ATCC 11503 / CBS 2605 / JCM 1781 / NBRC 1676 / NRRL YB-4239)</name>
    <name type="common">Yeast</name>
    <name type="synonym">Saccharomyces elongisporus</name>
    <dbReference type="NCBI Taxonomy" id="379508"/>
    <lineage>
        <taxon>Eukaryota</taxon>
        <taxon>Fungi</taxon>
        <taxon>Dikarya</taxon>
        <taxon>Ascomycota</taxon>
        <taxon>Saccharomycotina</taxon>
        <taxon>Pichiomycetes</taxon>
        <taxon>Debaryomycetaceae</taxon>
        <taxon>Candida/Lodderomyces clade</taxon>
        <taxon>Lodderomyces</taxon>
    </lineage>
</organism>
<dbReference type="KEGG" id="lel:PVL30_005316"/>
<evidence type="ECO:0008006" key="6">
    <source>
        <dbReference type="Google" id="ProtNLM"/>
    </source>
</evidence>
<feature type="region of interest" description="Disordered" evidence="3">
    <location>
        <begin position="204"/>
        <end position="236"/>
    </location>
</feature>
<reference evidence="4 5" key="1">
    <citation type="journal article" date="2009" name="Nature">
        <title>Evolution of pathogenicity and sexual reproduction in eight Candida genomes.</title>
        <authorList>
            <person name="Butler G."/>
            <person name="Rasmussen M.D."/>
            <person name="Lin M.F."/>
            <person name="Santos M.A."/>
            <person name="Sakthikumar S."/>
            <person name="Munro C.A."/>
            <person name="Rheinbay E."/>
            <person name="Grabherr M."/>
            <person name="Forche A."/>
            <person name="Reedy J.L."/>
            <person name="Agrafioti I."/>
            <person name="Arnaud M.B."/>
            <person name="Bates S."/>
            <person name="Brown A.J."/>
            <person name="Brunke S."/>
            <person name="Costanzo M.C."/>
            <person name="Fitzpatrick D.A."/>
            <person name="de Groot P.W."/>
            <person name="Harris D."/>
            <person name="Hoyer L.L."/>
            <person name="Hube B."/>
            <person name="Klis F.M."/>
            <person name="Kodira C."/>
            <person name="Lennard N."/>
            <person name="Logue M.E."/>
            <person name="Martin R."/>
            <person name="Neiman A.M."/>
            <person name="Nikolaou E."/>
            <person name="Quail M.A."/>
            <person name="Quinn J."/>
            <person name="Santos M.C."/>
            <person name="Schmitzberger F.F."/>
            <person name="Sherlock G."/>
            <person name="Shah P."/>
            <person name="Silverstein K.A."/>
            <person name="Skrzypek M.S."/>
            <person name="Soll D."/>
            <person name="Staggs R."/>
            <person name="Stansfield I."/>
            <person name="Stumpf M.P."/>
            <person name="Sudbery P.E."/>
            <person name="Srikantha T."/>
            <person name="Zeng Q."/>
            <person name="Berman J."/>
            <person name="Berriman M."/>
            <person name="Heitman J."/>
            <person name="Gow N.A."/>
            <person name="Lorenz M.C."/>
            <person name="Birren B.W."/>
            <person name="Kellis M."/>
            <person name="Cuomo C.A."/>
        </authorList>
    </citation>
    <scope>NUCLEOTIDE SEQUENCE [LARGE SCALE GENOMIC DNA]</scope>
    <source>
        <strain evidence="5">ATCC 11503 / BCRC 21390 / CBS 2605 / JCM 1781 / NBRC 1676 / NRRL YB-4239</strain>
    </source>
</reference>
<dbReference type="RefSeq" id="XP_001523767.1">
    <property type="nucleotide sequence ID" value="XM_001523717.1"/>
</dbReference>
<dbReference type="HOGENOM" id="CLU_080217_0_0_1"/>
<gene>
    <name evidence="4" type="ORF">LELG_05183</name>
</gene>
<dbReference type="Gene3D" id="1.10.442.10">
    <property type="entry name" value="Cytochrome c oxidase subunit IV"/>
    <property type="match status" value="1"/>
</dbReference>
<dbReference type="OrthoDB" id="186013at2759"/>
<dbReference type="Proteomes" id="UP000001996">
    <property type="component" value="Unassembled WGS sequence"/>
</dbReference>
<keyword evidence="2" id="KW-0496">Mitochondrion</keyword>
<dbReference type="VEuPathDB" id="FungiDB:LELG_05183"/>